<feature type="non-terminal residue" evidence="1">
    <location>
        <position position="207"/>
    </location>
</feature>
<sequence length="207" mass="23816">TDKGVWKPKQDLPIELVTKEILDIPFDLNYEDLLDEVILFIRSYVELPSESDYLYLALWVFHTYLIEKFDVTPLLYFHGVQVTGKTRAGEVLAKISFKCERLTSPTEATLFRGASYFKNALVIDEIKLWGSDANQDVQNLIKSRYKRGLKVPRVNLNKEGEDQMEYFDVFAPLVICTTEGLDPIIESRTLLFSMQPNASPSVEKRID</sequence>
<evidence type="ECO:0000313" key="1">
    <source>
        <dbReference type="EMBL" id="GAJ20433.1"/>
    </source>
</evidence>
<gene>
    <name evidence="1" type="ORF">S12H4_56977</name>
</gene>
<feature type="non-terminal residue" evidence="1">
    <location>
        <position position="1"/>
    </location>
</feature>
<accession>X1USF7</accession>
<dbReference type="EMBL" id="BARW01036769">
    <property type="protein sequence ID" value="GAJ20433.1"/>
    <property type="molecule type" value="Genomic_DNA"/>
</dbReference>
<protein>
    <submittedName>
        <fullName evidence="1">Uncharacterized protein</fullName>
    </submittedName>
</protein>
<reference evidence="1" key="1">
    <citation type="journal article" date="2014" name="Front. Microbiol.">
        <title>High frequency of phylogenetically diverse reductive dehalogenase-homologous genes in deep subseafloor sedimentary metagenomes.</title>
        <authorList>
            <person name="Kawai M."/>
            <person name="Futagami T."/>
            <person name="Toyoda A."/>
            <person name="Takaki Y."/>
            <person name="Nishi S."/>
            <person name="Hori S."/>
            <person name="Arai W."/>
            <person name="Tsubouchi T."/>
            <person name="Morono Y."/>
            <person name="Uchiyama I."/>
            <person name="Ito T."/>
            <person name="Fujiyama A."/>
            <person name="Inagaki F."/>
            <person name="Takami H."/>
        </authorList>
    </citation>
    <scope>NUCLEOTIDE SEQUENCE</scope>
    <source>
        <strain evidence="1">Expedition CK06-06</strain>
    </source>
</reference>
<name>X1USF7_9ZZZZ</name>
<proteinExistence type="predicted"/>
<organism evidence="1">
    <name type="scientific">marine sediment metagenome</name>
    <dbReference type="NCBI Taxonomy" id="412755"/>
    <lineage>
        <taxon>unclassified sequences</taxon>
        <taxon>metagenomes</taxon>
        <taxon>ecological metagenomes</taxon>
    </lineage>
</organism>
<dbReference type="AlphaFoldDB" id="X1USF7"/>
<comment type="caution">
    <text evidence="1">The sequence shown here is derived from an EMBL/GenBank/DDBJ whole genome shotgun (WGS) entry which is preliminary data.</text>
</comment>